<dbReference type="EMBL" id="SLVM01000018">
    <property type="protein sequence ID" value="TCM81473.1"/>
    <property type="molecule type" value="Genomic_DNA"/>
</dbReference>
<keyword evidence="2" id="KW-1133">Transmembrane helix</keyword>
<keyword evidence="2" id="KW-0472">Membrane</keyword>
<evidence type="ECO:0000256" key="2">
    <source>
        <dbReference type="SAM" id="Phobius"/>
    </source>
</evidence>
<feature type="region of interest" description="Disordered" evidence="1">
    <location>
        <begin position="31"/>
        <end position="325"/>
    </location>
</feature>
<dbReference type="SUPFAM" id="SSF88713">
    <property type="entry name" value="Glycoside hydrolase/deacetylase"/>
    <property type="match status" value="1"/>
</dbReference>
<evidence type="ECO:0008006" key="5">
    <source>
        <dbReference type="Google" id="ProtNLM"/>
    </source>
</evidence>
<accession>A0A4V2R449</accession>
<organism evidence="3 4">
    <name type="scientific">Rhodovulum steppense</name>
    <dbReference type="NCBI Taxonomy" id="540251"/>
    <lineage>
        <taxon>Bacteria</taxon>
        <taxon>Pseudomonadati</taxon>
        <taxon>Pseudomonadota</taxon>
        <taxon>Alphaproteobacteria</taxon>
        <taxon>Rhodobacterales</taxon>
        <taxon>Paracoccaceae</taxon>
        <taxon>Rhodovulum</taxon>
    </lineage>
</organism>
<evidence type="ECO:0000313" key="3">
    <source>
        <dbReference type="EMBL" id="TCM81473.1"/>
    </source>
</evidence>
<name>A0A4V2R449_9RHOB</name>
<feature type="compositionally biased region" description="Pro residues" evidence="1">
    <location>
        <begin position="31"/>
        <end position="52"/>
    </location>
</feature>
<dbReference type="GO" id="GO:0005975">
    <property type="term" value="P:carbohydrate metabolic process"/>
    <property type="evidence" value="ECO:0007669"/>
    <property type="project" value="InterPro"/>
</dbReference>
<dbReference type="Proteomes" id="UP000295277">
    <property type="component" value="Unassembled WGS sequence"/>
</dbReference>
<dbReference type="OrthoDB" id="7658418at2"/>
<proteinExistence type="predicted"/>
<feature type="compositionally biased region" description="Low complexity" evidence="1">
    <location>
        <begin position="193"/>
        <end position="219"/>
    </location>
</feature>
<feature type="compositionally biased region" description="Low complexity" evidence="1">
    <location>
        <begin position="157"/>
        <end position="183"/>
    </location>
</feature>
<evidence type="ECO:0000256" key="1">
    <source>
        <dbReference type="SAM" id="MobiDB-lite"/>
    </source>
</evidence>
<dbReference type="Gene3D" id="3.20.20.370">
    <property type="entry name" value="Glycoside hydrolase/deacetylase"/>
    <property type="match status" value="1"/>
</dbReference>
<dbReference type="CDD" id="cd10936">
    <property type="entry name" value="CE4_DAC2"/>
    <property type="match status" value="1"/>
</dbReference>
<reference evidence="3 4" key="1">
    <citation type="submission" date="2019-03" db="EMBL/GenBank/DDBJ databases">
        <title>Genomic Encyclopedia of Type Strains, Phase IV (KMG-IV): sequencing the most valuable type-strain genomes for metagenomic binning, comparative biology and taxonomic classification.</title>
        <authorList>
            <person name="Goeker M."/>
        </authorList>
    </citation>
    <scope>NUCLEOTIDE SEQUENCE [LARGE SCALE GENOMIC DNA]</scope>
    <source>
        <strain evidence="3 4">DSM 21153</strain>
    </source>
</reference>
<protein>
    <recommendedName>
        <fullName evidence="5">Divergent polysaccharide deacetylase</fullName>
    </recommendedName>
</protein>
<feature type="compositionally biased region" description="Basic and acidic residues" evidence="1">
    <location>
        <begin position="94"/>
        <end position="113"/>
    </location>
</feature>
<feature type="compositionally biased region" description="Low complexity" evidence="1">
    <location>
        <begin position="53"/>
        <end position="83"/>
    </location>
</feature>
<keyword evidence="4" id="KW-1185">Reference proteome</keyword>
<gene>
    <name evidence="3" type="ORF">EV216_11815</name>
</gene>
<feature type="compositionally biased region" description="Low complexity" evidence="1">
    <location>
        <begin position="289"/>
        <end position="305"/>
    </location>
</feature>
<comment type="caution">
    <text evidence="3">The sequence shown here is derived from an EMBL/GenBank/DDBJ whole genome shotgun (WGS) entry which is preliminary data.</text>
</comment>
<dbReference type="Pfam" id="PF04748">
    <property type="entry name" value="Polysacc_deac_2"/>
    <property type="match status" value="1"/>
</dbReference>
<feature type="compositionally biased region" description="Low complexity" evidence="1">
    <location>
        <begin position="313"/>
        <end position="322"/>
    </location>
</feature>
<dbReference type="RefSeq" id="WP_132695850.1">
    <property type="nucleotide sequence ID" value="NZ_SLVM01000018.1"/>
</dbReference>
<evidence type="ECO:0000313" key="4">
    <source>
        <dbReference type="Proteomes" id="UP000295277"/>
    </source>
</evidence>
<keyword evidence="2" id="KW-0812">Transmembrane</keyword>
<sequence>MGRGLFGGIVWGIVLSGLVLVVLALVGPPPTRPGEAPVPPLAGRPEAPPSQTRPPEAAPETAPPVAAERPGALARPEPARAPATDIELPPGSEFNRRPPDREASLPRADEGRRGAPPVRGPDAEGAVIEAPRLDTAPGAAPAPVTSGPDGLAPPLSAEAPPDFAADEPVQTAPGATAPLAVPLPAAPERDDMAVTAPDAVPAPGDGDAQAAADAAGGMRDPVDPAQPRVRPLPVLPETAQRGEAGRTGMQAEPPPDSPPGGALRVPAPSGGIEAPDIRTGRLPMVGTVPPETAADAAQPPEAAQEPAEESAEAAEASPGATPREGLGALARNAVPFQPAADRPLFSVILIDAGEEGLDRAALMTFSFPVTFAVDPSRPDADEAMAAYRAAGYEVVALATGLPPGATPGDLEVALAAQHGLLDRAVAVMDVAGAGFQDDRALTAQMVAFAGETGHGLVTYDRGLNSAARLAGQAGVPQATVFRMLDENRPNAPTIRRILDRAVFKARQDGHVVMVGHSYSDTVTALYSWALEAEAEAVTLAPISAVLRRR</sequence>
<feature type="transmembrane region" description="Helical" evidence="2">
    <location>
        <begin position="6"/>
        <end position="26"/>
    </location>
</feature>
<dbReference type="AlphaFoldDB" id="A0A4V2R449"/>
<dbReference type="InterPro" id="IPR011330">
    <property type="entry name" value="Glyco_hydro/deAcase_b/a-brl"/>
</dbReference>
<dbReference type="InterPro" id="IPR006837">
    <property type="entry name" value="Divergent_DAC"/>
</dbReference>